<proteinExistence type="predicted"/>
<feature type="domain" description="Helicase HerA-like C-terminal" evidence="2">
    <location>
        <begin position="35"/>
        <end position="533"/>
    </location>
</feature>
<reference evidence="3 4" key="1">
    <citation type="journal article" date="2014" name="Genome Announc.">
        <title>Genome Sequence of Afipia felis Strain 76713, Isolated in Hospital Water Using an Amoeba Co-Culture Procedure.</title>
        <authorList>
            <person name="Benamar S."/>
            <person name="La Scola B."/>
            <person name="Croce O."/>
        </authorList>
    </citation>
    <scope>NUCLEOTIDE SEQUENCE [LARGE SCALE GENOMIC DNA]</scope>
    <source>
        <strain evidence="3 4">76713</strain>
    </source>
</reference>
<dbReference type="Proteomes" id="UP000035762">
    <property type="component" value="Unassembled WGS sequence"/>
</dbReference>
<keyword evidence="4" id="KW-1185">Reference proteome</keyword>
<dbReference type="RefSeq" id="WP_048756398.1">
    <property type="nucleotide sequence ID" value="NZ_CCAZ020000001.1"/>
</dbReference>
<evidence type="ECO:0000256" key="1">
    <source>
        <dbReference type="SAM" id="MobiDB-lite"/>
    </source>
</evidence>
<feature type="region of interest" description="Disordered" evidence="1">
    <location>
        <begin position="1"/>
        <end position="24"/>
    </location>
</feature>
<dbReference type="PANTHER" id="PTHR30121:SF6">
    <property type="entry name" value="SLR6007 PROTEIN"/>
    <property type="match status" value="1"/>
</dbReference>
<dbReference type="GO" id="GO:0008483">
    <property type="term" value="F:transaminase activity"/>
    <property type="evidence" value="ECO:0007669"/>
    <property type="project" value="UniProtKB-KW"/>
</dbReference>
<sequence>MAKATKQASASTSPTTASAPQPAVGDTDTALFIGKGDQSAFLTLSLANRHGLVTGATGTGKTVTLQVMAEGFARAGVPVFAADIKGDLSGISEVGKANDFILNRAKGMGLTFQPDQFSTVFWDVFGEQGHPVRATVLEMGPLLLSRMLDLNDVQEGVLNVAFRLADENHLPLLDMKDLRALLDAMIPLPAKAGEDDPLAALRTAAQAFGNVTKATVGTIQRQSLVLENQGADKFFGEPALELKDFMRTDSDGRGMVNILVADKLMQSPKLYATFLLWMLSELFEELPEVGDLPKPKLVFFFDEAHLLFNDAPKSLMDKIEQVVRLIRSKGVGVYFVTQNPIDVPDKVLAQLGNRVQHALRAFTPRDQKAVQAAAQTFRPNPALNTAQVITELGKGEALVSFLEGNGTPAMVERILVRPPSARIGPITPEERKAIIAASPVKGKYDTTIDSDSAYEMLQKRLTETAATGEPGSGGGLLDHIGSIVGSVFGTSTSRGRLTTGQLIARNVTRSVTNKVVGGVVADLGKSMGGSIGSSIGRSIVRGALGGLLRR</sequence>
<dbReference type="InterPro" id="IPR027417">
    <property type="entry name" value="P-loop_NTPase"/>
</dbReference>
<keyword evidence="3" id="KW-0032">Aminotransferase</keyword>
<protein>
    <submittedName>
        <fullName evidence="3">Ornithine/acetylornithine aminotransferase</fullName>
    </submittedName>
</protein>
<evidence type="ECO:0000313" key="3">
    <source>
        <dbReference type="EMBL" id="CEG08515.1"/>
    </source>
</evidence>
<dbReference type="STRING" id="1035.BN961_01931"/>
<feature type="compositionally biased region" description="Low complexity" evidence="1">
    <location>
        <begin position="1"/>
        <end position="23"/>
    </location>
</feature>
<dbReference type="InterPro" id="IPR051162">
    <property type="entry name" value="T4SS_component"/>
</dbReference>
<dbReference type="AlphaFoldDB" id="A0A090MM67"/>
<organism evidence="3 4">
    <name type="scientific">Afipia felis</name>
    <name type="common">Cat scratch disease bacillus</name>
    <dbReference type="NCBI Taxonomy" id="1035"/>
    <lineage>
        <taxon>Bacteria</taxon>
        <taxon>Pseudomonadati</taxon>
        <taxon>Pseudomonadota</taxon>
        <taxon>Alphaproteobacteria</taxon>
        <taxon>Hyphomicrobiales</taxon>
        <taxon>Nitrobacteraceae</taxon>
        <taxon>Afipia</taxon>
    </lineage>
</organism>
<evidence type="ECO:0000259" key="2">
    <source>
        <dbReference type="Pfam" id="PF05872"/>
    </source>
</evidence>
<comment type="caution">
    <text evidence="3">The sequence shown here is derived from an EMBL/GenBank/DDBJ whole genome shotgun (WGS) entry which is preliminary data.</text>
</comment>
<name>A0A090MM67_AFIFE</name>
<evidence type="ECO:0000313" key="4">
    <source>
        <dbReference type="Proteomes" id="UP000035762"/>
    </source>
</evidence>
<dbReference type="InterPro" id="IPR033186">
    <property type="entry name" value="HerA_C"/>
</dbReference>
<dbReference type="PANTHER" id="PTHR30121">
    <property type="entry name" value="UNCHARACTERIZED PROTEIN YJGR-RELATED"/>
    <property type="match status" value="1"/>
</dbReference>
<dbReference type="EMBL" id="CCAZ020000001">
    <property type="protein sequence ID" value="CEG08515.1"/>
    <property type="molecule type" value="Genomic_DNA"/>
</dbReference>
<dbReference type="Gene3D" id="3.40.50.300">
    <property type="entry name" value="P-loop containing nucleotide triphosphate hydrolases"/>
    <property type="match status" value="2"/>
</dbReference>
<dbReference type="SUPFAM" id="SSF52540">
    <property type="entry name" value="P-loop containing nucleoside triphosphate hydrolases"/>
    <property type="match status" value="1"/>
</dbReference>
<keyword evidence="3" id="KW-0808">Transferase</keyword>
<accession>A0A090MM67</accession>
<gene>
    <name evidence="3" type="ORF">BN961_01931</name>
</gene>
<dbReference type="Pfam" id="PF05872">
    <property type="entry name" value="HerA_C"/>
    <property type="match status" value="1"/>
</dbReference>